<dbReference type="GO" id="GO:0005886">
    <property type="term" value="C:plasma membrane"/>
    <property type="evidence" value="ECO:0007669"/>
    <property type="project" value="UniProtKB-SubCell"/>
</dbReference>
<feature type="transmembrane region" description="Helical" evidence="7">
    <location>
        <begin position="88"/>
        <end position="108"/>
    </location>
</feature>
<dbReference type="Gene3D" id="1.20.1250.20">
    <property type="entry name" value="MFS general substrate transporter like domains"/>
    <property type="match status" value="1"/>
</dbReference>
<evidence type="ECO:0000256" key="6">
    <source>
        <dbReference type="ARBA" id="ARBA00023136"/>
    </source>
</evidence>
<feature type="transmembrane region" description="Helical" evidence="7">
    <location>
        <begin position="230"/>
        <end position="249"/>
    </location>
</feature>
<dbReference type="NCBIfam" id="TIGR00711">
    <property type="entry name" value="efflux_EmrB"/>
    <property type="match status" value="1"/>
</dbReference>
<evidence type="ECO:0000256" key="4">
    <source>
        <dbReference type="ARBA" id="ARBA00022692"/>
    </source>
</evidence>
<dbReference type="HOGENOM" id="CLU_000960_28_0_6"/>
<feature type="transmembrane region" description="Helical" evidence="7">
    <location>
        <begin position="16"/>
        <end position="36"/>
    </location>
</feature>
<name>A5WFH1_PSYWF</name>
<dbReference type="CDD" id="cd17503">
    <property type="entry name" value="MFS_LmrB_MDR_like"/>
    <property type="match status" value="1"/>
</dbReference>
<proteinExistence type="predicted"/>
<keyword evidence="6 7" id="KW-0472">Membrane</keyword>
<evidence type="ECO:0000256" key="1">
    <source>
        <dbReference type="ARBA" id="ARBA00004651"/>
    </source>
</evidence>
<accession>A5WFH1</accession>
<dbReference type="PANTHER" id="PTHR42718">
    <property type="entry name" value="MAJOR FACILITATOR SUPERFAMILY MULTIDRUG TRANSPORTER MFSC"/>
    <property type="match status" value="1"/>
</dbReference>
<evidence type="ECO:0000259" key="8">
    <source>
        <dbReference type="PROSITE" id="PS50850"/>
    </source>
</evidence>
<dbReference type="KEGG" id="prw:PsycPRwf_1468"/>
<dbReference type="InterPro" id="IPR020846">
    <property type="entry name" value="MFS_dom"/>
</dbReference>
<feature type="transmembrane region" description="Helical" evidence="7">
    <location>
        <begin position="444"/>
        <end position="469"/>
    </location>
</feature>
<dbReference type="SUPFAM" id="SSF103473">
    <property type="entry name" value="MFS general substrate transporter"/>
    <property type="match status" value="1"/>
</dbReference>
<keyword evidence="2" id="KW-0813">Transport</keyword>
<feature type="domain" description="Major facilitator superfamily (MFS) profile" evidence="8">
    <location>
        <begin position="18"/>
        <end position="475"/>
    </location>
</feature>
<sequence length="491" mass="52762">MSTAANAQNQKMIKPIPILISFLIAGFIGLFSETALNMALGNLMQEFNVVSSTVQWITTGYLLTMGILIPVTALLIQWLTTRQLFISSVLFSIAGVVLSGLASTFNVLLLGRVIQAIGTGLLIPLMFHTVLIIFPVHKRGVIMGVVGLVMMSAPAVGPATSGLIIEALSWNWILWLILPFLLFTLVYGFIFVQNVSTLTKPKVDVLSIFLSTIGFGGIVYGFSVAGHQGWGSPIVISSLAIGLASLIVFSIRQFKIDNPMLDLRTLKYPMFTLGLLSVSATFMIILSTMILLPLYLQIGLGLTALTAGLILMPGGALNGILSPVAGRVYDKYGPKYLLTPGFIIMLFMLWNLSNMTIDTSKEMVILLHSGLMIGVTFVMMPLQTHGLNALPAKLYPDGTALINTLLQVSGSIGTALAITIMSAAQNTYLQDFPNPSDPALVGASLTAGVQTAFILGIVLAISGLIMSLFMNKPTQQELMYAEKTVDRNLVN</sequence>
<dbReference type="STRING" id="349106.PsycPRwf_1468"/>
<feature type="transmembrane region" description="Helical" evidence="7">
    <location>
        <begin position="172"/>
        <end position="192"/>
    </location>
</feature>
<dbReference type="GO" id="GO:0022857">
    <property type="term" value="F:transmembrane transporter activity"/>
    <property type="evidence" value="ECO:0007669"/>
    <property type="project" value="InterPro"/>
</dbReference>
<dbReference type="InterPro" id="IPR004638">
    <property type="entry name" value="EmrB-like"/>
</dbReference>
<reference evidence="9" key="1">
    <citation type="submission" date="2007-05" db="EMBL/GenBank/DDBJ databases">
        <title>Complete sequence of chromosome of Psychrobacter sp. PRwf-1.</title>
        <authorList>
            <consortium name="US DOE Joint Genome Institute"/>
            <person name="Copeland A."/>
            <person name="Lucas S."/>
            <person name="Lapidus A."/>
            <person name="Barry K."/>
            <person name="Detter J.C."/>
            <person name="Glavina del Rio T."/>
            <person name="Hammon N."/>
            <person name="Israni S."/>
            <person name="Dalin E."/>
            <person name="Tice H."/>
            <person name="Pitluck S."/>
            <person name="Chain P."/>
            <person name="Malfatti S."/>
            <person name="Shin M."/>
            <person name="Vergez L."/>
            <person name="Schmutz J."/>
            <person name="Larimer F."/>
            <person name="Land M."/>
            <person name="Hauser L."/>
            <person name="Kyrpides N."/>
            <person name="Kim E."/>
            <person name="Tiedje J."/>
            <person name="Richardson P."/>
        </authorList>
    </citation>
    <scope>NUCLEOTIDE SEQUENCE [LARGE SCALE GENOMIC DNA]</scope>
    <source>
        <strain evidence="9">PRwf-1</strain>
    </source>
</reference>
<dbReference type="PRINTS" id="PR01036">
    <property type="entry name" value="TCRTETB"/>
</dbReference>
<dbReference type="eggNOG" id="COG0477">
    <property type="taxonomic scope" value="Bacteria"/>
</dbReference>
<keyword evidence="3" id="KW-1003">Cell membrane</keyword>
<dbReference type="InterPro" id="IPR036259">
    <property type="entry name" value="MFS_trans_sf"/>
</dbReference>
<evidence type="ECO:0000313" key="9">
    <source>
        <dbReference type="EMBL" id="ABQ94412.1"/>
    </source>
</evidence>
<feature type="transmembrane region" description="Helical" evidence="7">
    <location>
        <begin position="336"/>
        <end position="357"/>
    </location>
</feature>
<feature type="transmembrane region" description="Helical" evidence="7">
    <location>
        <begin position="401"/>
        <end position="424"/>
    </location>
</feature>
<evidence type="ECO:0000256" key="5">
    <source>
        <dbReference type="ARBA" id="ARBA00022989"/>
    </source>
</evidence>
<feature type="transmembrane region" description="Helical" evidence="7">
    <location>
        <begin position="114"/>
        <end position="134"/>
    </location>
</feature>
<dbReference type="Gene3D" id="1.20.1720.10">
    <property type="entry name" value="Multidrug resistance protein D"/>
    <property type="match status" value="1"/>
</dbReference>
<feature type="transmembrane region" description="Helical" evidence="7">
    <location>
        <begin position="141"/>
        <end position="160"/>
    </location>
</feature>
<dbReference type="Pfam" id="PF07690">
    <property type="entry name" value="MFS_1"/>
    <property type="match status" value="1"/>
</dbReference>
<dbReference type="InterPro" id="IPR011701">
    <property type="entry name" value="MFS"/>
</dbReference>
<feature type="transmembrane region" description="Helical" evidence="7">
    <location>
        <begin position="363"/>
        <end position="380"/>
    </location>
</feature>
<feature type="transmembrane region" description="Helical" evidence="7">
    <location>
        <begin position="302"/>
        <end position="324"/>
    </location>
</feature>
<organism evidence="9">
    <name type="scientific">Psychrobacter sp. (strain PRwf-1)</name>
    <dbReference type="NCBI Taxonomy" id="349106"/>
    <lineage>
        <taxon>Bacteria</taxon>
        <taxon>Pseudomonadati</taxon>
        <taxon>Pseudomonadota</taxon>
        <taxon>Gammaproteobacteria</taxon>
        <taxon>Moraxellales</taxon>
        <taxon>Moraxellaceae</taxon>
        <taxon>Psychrobacter</taxon>
    </lineage>
</organism>
<dbReference type="EMBL" id="CP000713">
    <property type="protein sequence ID" value="ABQ94412.1"/>
    <property type="molecule type" value="Genomic_DNA"/>
</dbReference>
<protein>
    <submittedName>
        <fullName evidence="9">Drug resistance transporter, EmrB/QacA subfamily</fullName>
    </submittedName>
</protein>
<feature type="transmembrane region" description="Helical" evidence="7">
    <location>
        <begin position="204"/>
        <end position="224"/>
    </location>
</feature>
<evidence type="ECO:0000256" key="3">
    <source>
        <dbReference type="ARBA" id="ARBA00022475"/>
    </source>
</evidence>
<keyword evidence="4 7" id="KW-0812">Transmembrane</keyword>
<dbReference type="AlphaFoldDB" id="A5WFH1"/>
<keyword evidence="5 7" id="KW-1133">Transmembrane helix</keyword>
<dbReference type="PANTHER" id="PTHR42718:SF43">
    <property type="entry name" value="LINCOMYCIN RESISTANCE PROTEIN LMRB"/>
    <property type="match status" value="1"/>
</dbReference>
<comment type="subcellular location">
    <subcellularLocation>
        <location evidence="1">Cell membrane</location>
        <topology evidence="1">Multi-pass membrane protein</topology>
    </subcellularLocation>
</comment>
<dbReference type="PROSITE" id="PS50850">
    <property type="entry name" value="MFS"/>
    <property type="match status" value="1"/>
</dbReference>
<evidence type="ECO:0000256" key="2">
    <source>
        <dbReference type="ARBA" id="ARBA00022448"/>
    </source>
</evidence>
<feature type="transmembrane region" description="Helical" evidence="7">
    <location>
        <begin position="56"/>
        <end position="76"/>
    </location>
</feature>
<evidence type="ECO:0000256" key="7">
    <source>
        <dbReference type="SAM" id="Phobius"/>
    </source>
</evidence>
<feature type="transmembrane region" description="Helical" evidence="7">
    <location>
        <begin position="270"/>
        <end position="296"/>
    </location>
</feature>
<gene>
    <name evidence="9" type="ordered locus">PsycPRwf_1468</name>
</gene>